<feature type="transmembrane region" description="Helical" evidence="1">
    <location>
        <begin position="18"/>
        <end position="35"/>
    </location>
</feature>
<dbReference type="AlphaFoldDB" id="A0A3E3DBC7"/>
<evidence type="ECO:0000256" key="1">
    <source>
        <dbReference type="SAM" id="Phobius"/>
    </source>
</evidence>
<sequence length="134" mass="15246">MNMKHEWIGVPEMLMKKLIINAGVILGILAAGVFMETHQEGEGVLKLTILCVTGLGLYFLYLCQVIFQKKYETLVGEVTLIQNCKGRKRYWEIEVVDGEGRVKQLLIPVQSGVRKGIVYRFFLKNDILLGVEEM</sequence>
<keyword evidence="1" id="KW-0472">Membrane</keyword>
<keyword evidence="1" id="KW-1133">Transmembrane helix</keyword>
<dbReference type="OrthoDB" id="2085288at2"/>
<organism evidence="2 3">
    <name type="scientific">Hungatella hathewayi</name>
    <dbReference type="NCBI Taxonomy" id="154046"/>
    <lineage>
        <taxon>Bacteria</taxon>
        <taxon>Bacillati</taxon>
        <taxon>Bacillota</taxon>
        <taxon>Clostridia</taxon>
        <taxon>Lachnospirales</taxon>
        <taxon>Lachnospiraceae</taxon>
        <taxon>Hungatella</taxon>
    </lineage>
</organism>
<keyword evidence="1" id="KW-0812">Transmembrane</keyword>
<accession>A0A3E3DBC7</accession>
<proteinExistence type="predicted"/>
<feature type="transmembrane region" description="Helical" evidence="1">
    <location>
        <begin position="47"/>
        <end position="67"/>
    </location>
</feature>
<comment type="caution">
    <text evidence="2">The sequence shown here is derived from an EMBL/GenBank/DDBJ whole genome shotgun (WGS) entry which is preliminary data.</text>
</comment>
<gene>
    <name evidence="2" type="ORF">DWX31_31965</name>
</gene>
<protein>
    <submittedName>
        <fullName evidence="2">Uncharacterized protein</fullName>
    </submittedName>
</protein>
<dbReference type="EMBL" id="QTJW01000042">
    <property type="protein sequence ID" value="RGD66545.1"/>
    <property type="molecule type" value="Genomic_DNA"/>
</dbReference>
<dbReference type="Proteomes" id="UP000261023">
    <property type="component" value="Unassembled WGS sequence"/>
</dbReference>
<reference evidence="2 3" key="1">
    <citation type="submission" date="2018-08" db="EMBL/GenBank/DDBJ databases">
        <title>A genome reference for cultivated species of the human gut microbiota.</title>
        <authorList>
            <person name="Zou Y."/>
            <person name="Xue W."/>
            <person name="Luo G."/>
        </authorList>
    </citation>
    <scope>NUCLEOTIDE SEQUENCE [LARGE SCALE GENOMIC DNA]</scope>
    <source>
        <strain evidence="2 3">AF19-13AC</strain>
    </source>
</reference>
<name>A0A3E3DBC7_9FIRM</name>
<evidence type="ECO:0000313" key="3">
    <source>
        <dbReference type="Proteomes" id="UP000261023"/>
    </source>
</evidence>
<evidence type="ECO:0000313" key="2">
    <source>
        <dbReference type="EMBL" id="RGD66545.1"/>
    </source>
</evidence>